<evidence type="ECO:0000313" key="4">
    <source>
        <dbReference type="Proteomes" id="UP000326837"/>
    </source>
</evidence>
<keyword evidence="2" id="KW-0472">Membrane</keyword>
<keyword evidence="3" id="KW-0830">Ubiquinone</keyword>
<keyword evidence="2" id="KW-0520">NAD</keyword>
<dbReference type="GO" id="GO:0005886">
    <property type="term" value="C:plasma membrane"/>
    <property type="evidence" value="ECO:0007669"/>
    <property type="project" value="UniProtKB-SubCell"/>
</dbReference>
<comment type="catalytic activity">
    <reaction evidence="2">
        <text>a quinone + NADH + 5 H(+)(in) = a quinol + NAD(+) + 4 H(+)(out)</text>
        <dbReference type="Rhea" id="RHEA:57888"/>
        <dbReference type="ChEBI" id="CHEBI:15378"/>
        <dbReference type="ChEBI" id="CHEBI:24646"/>
        <dbReference type="ChEBI" id="CHEBI:57540"/>
        <dbReference type="ChEBI" id="CHEBI:57945"/>
        <dbReference type="ChEBI" id="CHEBI:132124"/>
    </reaction>
</comment>
<evidence type="ECO:0000256" key="2">
    <source>
        <dbReference type="RuleBase" id="RU004429"/>
    </source>
</evidence>
<gene>
    <name evidence="3" type="ORF">PLANPX_1519</name>
</gene>
<evidence type="ECO:0000313" key="3">
    <source>
        <dbReference type="EMBL" id="BBO31907.1"/>
    </source>
</evidence>
<feature type="transmembrane region" description="Helical" evidence="2">
    <location>
        <begin position="214"/>
        <end position="236"/>
    </location>
</feature>
<dbReference type="Pfam" id="PF00499">
    <property type="entry name" value="Oxidored_q3"/>
    <property type="match status" value="1"/>
</dbReference>
<evidence type="ECO:0000256" key="1">
    <source>
        <dbReference type="ARBA" id="ARBA00005698"/>
    </source>
</evidence>
<dbReference type="EC" id="7.1.1.-" evidence="2"/>
<dbReference type="AlphaFoldDB" id="A0A5K7X7X6"/>
<feature type="transmembrane region" description="Helical" evidence="2">
    <location>
        <begin position="6"/>
        <end position="25"/>
    </location>
</feature>
<name>A0A5K7X7X6_9BACT</name>
<dbReference type="Gene3D" id="1.20.120.1200">
    <property type="entry name" value="NADH-ubiquinone/plastoquinone oxidoreductase chain 6, subunit NuoJ"/>
    <property type="match status" value="1"/>
</dbReference>
<sequence length="244" mass="25584">MSESAAQNILFGSLVAGAIGMWLAASQRAAGLRLLGSILASAGLIAAVTTFGNPAGDLTDKILFWMFTGSALLSAVMMVTSRSPVYAALWFALATLGACGLFMMQSAPFLAAATIIVYAGAIIVTFLFVIMLAQQQGRVFYDYRSRTPIMSIVASWLMLAALLWNFQEWQKKAPAADGGPALTAAAASNPFSEPKENSPYGSLRSLGLSLFGDYLYAVEIAGTLLLVAGIGAIAIAPRRAEGTL</sequence>
<dbReference type="RefSeq" id="WP_152097972.1">
    <property type="nucleotide sequence ID" value="NZ_AP021861.1"/>
</dbReference>
<accession>A0A5K7X7X6</accession>
<reference evidence="4" key="1">
    <citation type="submission" date="2019-10" db="EMBL/GenBank/DDBJ databases">
        <title>Lacipirellula parvula gen. nov., sp. nov., representing a lineage of planctomycetes widespread in freshwater anoxic habitats, and description of the family Lacipirellulaceae.</title>
        <authorList>
            <person name="Dedysh S.N."/>
            <person name="Kulichevskaya I.S."/>
            <person name="Beletsky A.V."/>
            <person name="Rakitin A.L."/>
            <person name="Mardanov A.V."/>
            <person name="Ivanova A.A."/>
            <person name="Saltykova V.X."/>
            <person name="Rijpstra W.I.C."/>
            <person name="Sinninghe Damste J.S."/>
            <person name="Ravin N.V."/>
        </authorList>
    </citation>
    <scope>NUCLEOTIDE SEQUENCE [LARGE SCALE GENOMIC DNA]</scope>
    <source>
        <strain evidence="4">PX69</strain>
    </source>
</reference>
<proteinExistence type="inferred from homology"/>
<comment type="caution">
    <text evidence="2">Lacks conserved residue(s) required for the propagation of feature annotation.</text>
</comment>
<feature type="transmembrane region" description="Helical" evidence="2">
    <location>
        <begin position="110"/>
        <end position="133"/>
    </location>
</feature>
<dbReference type="InterPro" id="IPR001457">
    <property type="entry name" value="NADH_UbQ/plastoQ_OxRdtase_su6"/>
</dbReference>
<feature type="transmembrane region" description="Helical" evidence="2">
    <location>
        <begin position="32"/>
        <end position="50"/>
    </location>
</feature>
<dbReference type="Proteomes" id="UP000326837">
    <property type="component" value="Chromosome"/>
</dbReference>
<comment type="similarity">
    <text evidence="1 2">Belongs to the complex I subunit 6 family.</text>
</comment>
<comment type="function">
    <text evidence="2">NDH-1 shuttles electrons from NADH, via FMN and iron-sulfur (Fe-S) centers, to quinones in the respiratory chain. Couples the redox reaction to proton translocation (for every two electrons transferred, four hydrogen ions are translocated across the cytoplasmic membrane), and thus conserves the redox energy in a proton gradient.</text>
</comment>
<protein>
    <recommendedName>
        <fullName evidence="2">NADH-quinone oxidoreductase subunit J</fullName>
        <ecNumber evidence="2">7.1.1.-</ecNumber>
    </recommendedName>
</protein>
<feature type="transmembrane region" description="Helical" evidence="2">
    <location>
        <begin position="86"/>
        <end position="104"/>
    </location>
</feature>
<feature type="transmembrane region" description="Helical" evidence="2">
    <location>
        <begin position="62"/>
        <end position="79"/>
    </location>
</feature>
<dbReference type="EMBL" id="AP021861">
    <property type="protein sequence ID" value="BBO31907.1"/>
    <property type="molecule type" value="Genomic_DNA"/>
</dbReference>
<keyword evidence="3" id="KW-0560">Oxidoreductase</keyword>
<dbReference type="PANTHER" id="PTHR33269">
    <property type="entry name" value="NADH-UBIQUINONE OXIDOREDUCTASE CHAIN 6"/>
    <property type="match status" value="1"/>
</dbReference>
<keyword evidence="4" id="KW-1185">Reference proteome</keyword>
<keyword evidence="2" id="KW-0812">Transmembrane</keyword>
<keyword evidence="2" id="KW-0874">Quinone</keyword>
<keyword evidence="2" id="KW-1133">Transmembrane helix</keyword>
<keyword evidence="2" id="KW-1003">Cell membrane</keyword>
<dbReference type="KEGG" id="lpav:PLANPX_1519"/>
<dbReference type="InterPro" id="IPR042106">
    <property type="entry name" value="Nuo/plastoQ_OxRdtase_6_NuoJ"/>
</dbReference>
<dbReference type="GO" id="GO:0048038">
    <property type="term" value="F:quinone binding"/>
    <property type="evidence" value="ECO:0007669"/>
    <property type="project" value="UniProtKB-UniRule"/>
</dbReference>
<organism evidence="3 4">
    <name type="scientific">Lacipirellula parvula</name>
    <dbReference type="NCBI Taxonomy" id="2650471"/>
    <lineage>
        <taxon>Bacteria</taxon>
        <taxon>Pseudomonadati</taxon>
        <taxon>Planctomycetota</taxon>
        <taxon>Planctomycetia</taxon>
        <taxon>Pirellulales</taxon>
        <taxon>Lacipirellulaceae</taxon>
        <taxon>Lacipirellula</taxon>
    </lineage>
</organism>
<comment type="subcellular location">
    <subcellularLocation>
        <location evidence="2">Cell membrane</location>
        <topology evidence="2">Multi-pass membrane protein</topology>
    </subcellularLocation>
</comment>
<dbReference type="GO" id="GO:0016491">
    <property type="term" value="F:oxidoreductase activity"/>
    <property type="evidence" value="ECO:0007669"/>
    <property type="project" value="UniProtKB-KW"/>
</dbReference>
<dbReference type="GO" id="GO:0008137">
    <property type="term" value="F:NADH dehydrogenase (ubiquinone) activity"/>
    <property type="evidence" value="ECO:0007669"/>
    <property type="project" value="UniProtKB-UniRule"/>
</dbReference>
<feature type="transmembrane region" description="Helical" evidence="2">
    <location>
        <begin position="145"/>
        <end position="164"/>
    </location>
</feature>
<dbReference type="PANTHER" id="PTHR33269:SF17">
    <property type="entry name" value="NADH-UBIQUINONE OXIDOREDUCTASE CHAIN 6"/>
    <property type="match status" value="1"/>
</dbReference>